<dbReference type="RefSeq" id="WP_307449010.1">
    <property type="nucleotide sequence ID" value="NZ_JAUTAL010000001.1"/>
</dbReference>
<proteinExistence type="predicted"/>
<evidence type="ECO:0000313" key="2">
    <source>
        <dbReference type="EMBL" id="MDQ1096513.1"/>
    </source>
</evidence>
<evidence type="ECO:0000259" key="1">
    <source>
        <dbReference type="Pfam" id="PF12969"/>
    </source>
</evidence>
<gene>
    <name evidence="2" type="ORF">QE404_001660</name>
</gene>
<protein>
    <recommendedName>
        <fullName evidence="1">DUF3857 domain-containing protein</fullName>
    </recommendedName>
</protein>
<feature type="domain" description="DUF3857" evidence="1">
    <location>
        <begin position="61"/>
        <end position="202"/>
    </location>
</feature>
<reference evidence="2 3" key="1">
    <citation type="submission" date="2023-07" db="EMBL/GenBank/DDBJ databases">
        <title>Functional and genomic diversity of the sorghum phyllosphere microbiome.</title>
        <authorList>
            <person name="Shade A."/>
        </authorList>
    </citation>
    <scope>NUCLEOTIDE SEQUENCE [LARGE SCALE GENOMIC DNA]</scope>
    <source>
        <strain evidence="2 3">SORGH_AS_1064</strain>
    </source>
</reference>
<keyword evidence="3" id="KW-1185">Reference proteome</keyword>
<evidence type="ECO:0000313" key="3">
    <source>
        <dbReference type="Proteomes" id="UP001225072"/>
    </source>
</evidence>
<dbReference type="EMBL" id="JAUTAL010000001">
    <property type="protein sequence ID" value="MDQ1096513.1"/>
    <property type="molecule type" value="Genomic_DNA"/>
</dbReference>
<accession>A0ABU0TJW4</accession>
<sequence>MENQMVTENYSIVKPAVWAGSMEDQEIVAAIKDSDFAQKQMSEGRDYCYFLNRIHYTTNQENSEYSCMAYTLNEPSNLERASVMEIVVEENEVYQIHRISVIRDGVLIDKIPDMKIKVLDSENESSGGILSSNKKINVTIKDLRLYDILVLEDSRVKVFTERDFMRKKFSKYVWVSPDNYWGYGNYRFTFINEREEPVAYKKMFFRDEQGHVIEPELNQLKKGERFIFEAEHYINTVDSGREIFPFIDFATESTWKDLSDYIAGIYQEIFDTASLEAFAPDLVQKLNAISDQDEKLQFAIEYVQNNIYYIFNADEMNGHRPQDPAITYQNKQGDCKAKSVLLKVILDYIGVESSVVLVNFRVDYYMKYYLPSLLSFNHVINKISYKGEDYFVDATMRDEFGRIEKRGFIYFLYYLEVKPGLELQQRKSYRFPYYCIDEKVDFSVKGNTGTLEMDTTYRGNRANSLRRYFKHTNKREIIDSWNNSLFYTLNYSGDRNGTDVRGIFRDAAIEIISDDKVQNELKIRYTATIDNPYFTDAQNNRFLMYFDRSILKSAVRDYTHKDFLFWHNFDSEKYEIHLSTDQKIDTAEKYTVQESNINNPYFSYTSRKNITKSGGTVYIEYQPLINLEIPAEDFEQFRKAHHIVADSNFGLGLDIIEPGFMNMLKFGFKKHFK</sequence>
<name>A0ABU0TJW4_9FLAO</name>
<dbReference type="InterPro" id="IPR024618">
    <property type="entry name" value="DUF3857"/>
</dbReference>
<dbReference type="Gene3D" id="3.10.620.30">
    <property type="match status" value="1"/>
</dbReference>
<comment type="caution">
    <text evidence="2">The sequence shown here is derived from an EMBL/GenBank/DDBJ whole genome shotgun (WGS) entry which is preliminary data.</text>
</comment>
<dbReference type="InterPro" id="IPR038765">
    <property type="entry name" value="Papain-like_cys_pep_sf"/>
</dbReference>
<dbReference type="SUPFAM" id="SSF54001">
    <property type="entry name" value="Cysteine proteinases"/>
    <property type="match status" value="1"/>
</dbReference>
<organism evidence="2 3">
    <name type="scientific">Chryseobacterium camelliae</name>
    <dbReference type="NCBI Taxonomy" id="1265445"/>
    <lineage>
        <taxon>Bacteria</taxon>
        <taxon>Pseudomonadati</taxon>
        <taxon>Bacteroidota</taxon>
        <taxon>Flavobacteriia</taxon>
        <taxon>Flavobacteriales</taxon>
        <taxon>Weeksellaceae</taxon>
        <taxon>Chryseobacterium group</taxon>
        <taxon>Chryseobacterium</taxon>
    </lineage>
</organism>
<dbReference type="Pfam" id="PF12969">
    <property type="entry name" value="DUF3857"/>
    <property type="match status" value="1"/>
</dbReference>
<dbReference type="Proteomes" id="UP001225072">
    <property type="component" value="Unassembled WGS sequence"/>
</dbReference>